<dbReference type="Pfam" id="PF13276">
    <property type="entry name" value="HTH_21"/>
    <property type="match status" value="1"/>
</dbReference>
<dbReference type="InterPro" id="IPR048020">
    <property type="entry name" value="Transpos_IS3"/>
</dbReference>
<dbReference type="Gene3D" id="3.30.420.10">
    <property type="entry name" value="Ribonuclease H-like superfamily/Ribonuclease H"/>
    <property type="match status" value="1"/>
</dbReference>
<proteinExistence type="predicted"/>
<dbReference type="GO" id="GO:0015074">
    <property type="term" value="P:DNA integration"/>
    <property type="evidence" value="ECO:0007669"/>
    <property type="project" value="InterPro"/>
</dbReference>
<dbReference type="NCBIfam" id="NF033516">
    <property type="entry name" value="transpos_IS3"/>
    <property type="match status" value="1"/>
</dbReference>
<dbReference type="RefSeq" id="WP_132130828.1">
    <property type="nucleotide sequence ID" value="NZ_CP042432.1"/>
</dbReference>
<dbReference type="PROSITE" id="PS50994">
    <property type="entry name" value="INTEGRASE"/>
    <property type="match status" value="1"/>
</dbReference>
<dbReference type="EMBL" id="SMAD01000043">
    <property type="protein sequence ID" value="TCS83261.1"/>
    <property type="molecule type" value="Genomic_DNA"/>
</dbReference>
<evidence type="ECO:0000259" key="1">
    <source>
        <dbReference type="PROSITE" id="PS50994"/>
    </source>
</evidence>
<dbReference type="InterPro" id="IPR036397">
    <property type="entry name" value="RNaseH_sf"/>
</dbReference>
<dbReference type="Proteomes" id="UP000295807">
    <property type="component" value="Unassembled WGS sequence"/>
</dbReference>
<keyword evidence="3" id="KW-1185">Reference proteome</keyword>
<dbReference type="PANTHER" id="PTHR46889">
    <property type="entry name" value="TRANSPOSASE INSF FOR INSERTION SEQUENCE IS3B-RELATED"/>
    <property type="match status" value="1"/>
</dbReference>
<reference evidence="2 3" key="1">
    <citation type="submission" date="2019-03" db="EMBL/GenBank/DDBJ databases">
        <title>Genomic Encyclopedia of Type Strains, Phase IV (KMG-IV): sequencing the most valuable type-strain genomes for metagenomic binning, comparative biology and taxonomic classification.</title>
        <authorList>
            <person name="Goeker M."/>
        </authorList>
    </citation>
    <scope>NUCLEOTIDE SEQUENCE [LARGE SCALE GENOMIC DNA]</scope>
    <source>
        <strain evidence="2 3">DSM 21100</strain>
    </source>
</reference>
<dbReference type="OrthoDB" id="9815231at2"/>
<accession>A0A4R3KJB6</accession>
<gene>
    <name evidence="2" type="ORF">EDD80_1431</name>
</gene>
<feature type="domain" description="Integrase catalytic" evidence="1">
    <location>
        <begin position="109"/>
        <end position="269"/>
    </location>
</feature>
<organism evidence="2 3">
    <name type="scientific">Anseongella ginsenosidimutans</name>
    <dbReference type="NCBI Taxonomy" id="496056"/>
    <lineage>
        <taxon>Bacteria</taxon>
        <taxon>Pseudomonadati</taxon>
        <taxon>Bacteroidota</taxon>
        <taxon>Sphingobacteriia</taxon>
        <taxon>Sphingobacteriales</taxon>
        <taxon>Sphingobacteriaceae</taxon>
        <taxon>Anseongella</taxon>
    </lineage>
</organism>
<name>A0A4R3KJB6_9SPHI</name>
<dbReference type="InterPro" id="IPR025948">
    <property type="entry name" value="HTH-like_dom"/>
</dbReference>
<protein>
    <submittedName>
        <fullName evidence="2">Putative transposase</fullName>
    </submittedName>
</protein>
<dbReference type="PANTHER" id="PTHR46889:SF4">
    <property type="entry name" value="TRANSPOSASE INSO FOR INSERTION SEQUENCE ELEMENT IS911B-RELATED"/>
    <property type="match status" value="1"/>
</dbReference>
<comment type="caution">
    <text evidence="2">The sequence shown here is derived from an EMBL/GenBank/DDBJ whole genome shotgun (WGS) entry which is preliminary data.</text>
</comment>
<dbReference type="Pfam" id="PF00665">
    <property type="entry name" value="rve"/>
    <property type="match status" value="1"/>
</dbReference>
<dbReference type="AlphaFoldDB" id="A0A4R3KJB6"/>
<evidence type="ECO:0000313" key="2">
    <source>
        <dbReference type="EMBL" id="TCS83261.1"/>
    </source>
</evidence>
<dbReference type="InterPro" id="IPR001584">
    <property type="entry name" value="Integrase_cat-core"/>
</dbReference>
<dbReference type="SUPFAM" id="SSF53098">
    <property type="entry name" value="Ribonuclease H-like"/>
    <property type="match status" value="1"/>
</dbReference>
<dbReference type="InterPro" id="IPR050900">
    <property type="entry name" value="Transposase_IS3/IS150/IS904"/>
</dbReference>
<dbReference type="GO" id="GO:0003676">
    <property type="term" value="F:nucleic acid binding"/>
    <property type="evidence" value="ECO:0007669"/>
    <property type="project" value="InterPro"/>
</dbReference>
<dbReference type="InterPro" id="IPR012337">
    <property type="entry name" value="RNaseH-like_sf"/>
</dbReference>
<evidence type="ECO:0000313" key="3">
    <source>
        <dbReference type="Proteomes" id="UP000295807"/>
    </source>
</evidence>
<sequence length="271" mass="31920">MITPSHRLSVRRQCELLELHRSGIYYTPVGEGEKNLALMRRMDERHLQYPTEGVLQLQDYFRDEGLQVNHKRIRRLMRKMGIRAQYPRRILTKLGKAEYIRPYLLRNLKIERPNQVWAVDITYIPMKKGFMYLAAIIDLHSRFVVAWSLSNSMTSEWVCSLVKEAVKRHGKPEIVNSDQGSQFTCREWISLLPQLGIKISMDGKGRAIDNVFIERLWRTVKYEYVYLNPALDGWELEQGLRAFFHRYNFYKSHQGIGRRKPASLYLTGKAA</sequence>